<dbReference type="Gene3D" id="2.160.20.80">
    <property type="entry name" value="E3 ubiquitin-protein ligase SopA"/>
    <property type="match status" value="1"/>
</dbReference>
<organism evidence="2 3">
    <name type="scientific">Petrachloros mirabilis ULC683</name>
    <dbReference type="NCBI Taxonomy" id="2781853"/>
    <lineage>
        <taxon>Bacteria</taxon>
        <taxon>Bacillati</taxon>
        <taxon>Cyanobacteriota</taxon>
        <taxon>Cyanophyceae</taxon>
        <taxon>Synechococcales</taxon>
        <taxon>Petrachlorosaceae</taxon>
        <taxon>Petrachloros</taxon>
        <taxon>Petrachloros mirabilis</taxon>
    </lineage>
</organism>
<sequence>MKRQYLITLAVLFLSVGCGVSVQAEPRVINGCVIEPETDCTHVGAGLKYKDLSLVDLRGANLSGLTLHGASLRGANLSGANLSGAEFDMTVLTDADLSGADLTDAYFTLSQVSGANLQGAILKNVNLHHAGGGASVNLEGAQFCNTVLPDGSVRNDHC</sequence>
<dbReference type="Pfam" id="PF00805">
    <property type="entry name" value="Pentapeptide"/>
    <property type="match status" value="1"/>
</dbReference>
<accession>A0A8K2A0T9</accession>
<comment type="caution">
    <text evidence="2">The sequence shown here is derived from an EMBL/GenBank/DDBJ whole genome shotgun (WGS) entry which is preliminary data.</text>
</comment>
<dbReference type="RefSeq" id="WP_161826860.1">
    <property type="nucleotide sequence ID" value="NZ_WVIC01000050.1"/>
</dbReference>
<evidence type="ECO:0008006" key="4">
    <source>
        <dbReference type="Google" id="ProtNLM"/>
    </source>
</evidence>
<name>A0A8K2A0T9_9CYAN</name>
<dbReference type="AlphaFoldDB" id="A0A8K2A0T9"/>
<feature type="signal peptide" evidence="1">
    <location>
        <begin position="1"/>
        <end position="24"/>
    </location>
</feature>
<keyword evidence="3" id="KW-1185">Reference proteome</keyword>
<evidence type="ECO:0000313" key="3">
    <source>
        <dbReference type="Proteomes" id="UP000607397"/>
    </source>
</evidence>
<dbReference type="PROSITE" id="PS51257">
    <property type="entry name" value="PROKAR_LIPOPROTEIN"/>
    <property type="match status" value="1"/>
</dbReference>
<reference evidence="2" key="1">
    <citation type="submission" date="2019-12" db="EMBL/GenBank/DDBJ databases">
        <title>High-Quality draft genome sequences of three cyanobacteria isolated from the limestone walls of the Old Cathedral of Coimbra.</title>
        <authorList>
            <person name="Tiago I."/>
            <person name="Soares F."/>
            <person name="Portugal A."/>
        </authorList>
    </citation>
    <scope>NUCLEOTIDE SEQUENCE [LARGE SCALE GENOMIC DNA]</scope>
    <source>
        <strain evidence="2">C</strain>
    </source>
</reference>
<proteinExistence type="predicted"/>
<gene>
    <name evidence="2" type="ORF">GS597_18120</name>
</gene>
<protein>
    <recommendedName>
        <fullName evidence="4">Pentapeptide repeat-containing protein</fullName>
    </recommendedName>
</protein>
<dbReference type="PANTHER" id="PTHR14136:SF17">
    <property type="entry name" value="BTB_POZ DOMAIN-CONTAINING PROTEIN KCTD9"/>
    <property type="match status" value="1"/>
</dbReference>
<keyword evidence="1" id="KW-0732">Signal</keyword>
<dbReference type="InterPro" id="IPR001646">
    <property type="entry name" value="5peptide_repeat"/>
</dbReference>
<evidence type="ECO:0000313" key="2">
    <source>
        <dbReference type="EMBL" id="NCJ08388.1"/>
    </source>
</evidence>
<evidence type="ECO:0000256" key="1">
    <source>
        <dbReference type="SAM" id="SignalP"/>
    </source>
</evidence>
<dbReference type="SUPFAM" id="SSF141571">
    <property type="entry name" value="Pentapeptide repeat-like"/>
    <property type="match status" value="1"/>
</dbReference>
<dbReference type="Proteomes" id="UP000607397">
    <property type="component" value="Unassembled WGS sequence"/>
</dbReference>
<dbReference type="PANTHER" id="PTHR14136">
    <property type="entry name" value="BTB_POZ DOMAIN-CONTAINING PROTEIN KCTD9"/>
    <property type="match status" value="1"/>
</dbReference>
<dbReference type="InterPro" id="IPR051082">
    <property type="entry name" value="Pentapeptide-BTB/POZ_domain"/>
</dbReference>
<dbReference type="EMBL" id="WVIC01000050">
    <property type="protein sequence ID" value="NCJ08388.1"/>
    <property type="molecule type" value="Genomic_DNA"/>
</dbReference>
<feature type="chain" id="PRO_5035433092" description="Pentapeptide repeat-containing protein" evidence="1">
    <location>
        <begin position="25"/>
        <end position="158"/>
    </location>
</feature>